<keyword evidence="3 5" id="KW-1133">Transmembrane helix</keyword>
<evidence type="ECO:0000256" key="3">
    <source>
        <dbReference type="ARBA" id="ARBA00022989"/>
    </source>
</evidence>
<comment type="subcellular location">
    <subcellularLocation>
        <location evidence="1">Endomembrane system</location>
        <topology evidence="1">Multi-pass membrane protein</topology>
    </subcellularLocation>
</comment>
<sequence length="161" mass="18469">MEKYTVLDKMLLFKPLTRGAIEWICMVAVGIAGFVLSWTKIPAVPYLNVFGVVLFALGFWLHVRCEQVHKQAHVSSEQIDGIVTTGLYAWLRHPIYLSLLMMNLGMGLAFGLVITVVLALIFSGLWGLTALAEEKFLRQKFPEAYRRYMQDVKWRILPYIF</sequence>
<evidence type="ECO:0000256" key="4">
    <source>
        <dbReference type="ARBA" id="ARBA00023136"/>
    </source>
</evidence>
<proteinExistence type="predicted"/>
<reference evidence="6 7" key="1">
    <citation type="submission" date="2017-10" db="EMBL/GenBank/DDBJ databases">
        <title>Novel microbial diversity and functional potential in the marine mammal oral microbiome.</title>
        <authorList>
            <person name="Dudek N.K."/>
            <person name="Sun C.L."/>
            <person name="Burstein D."/>
            <person name="Kantor R.S."/>
            <person name="Aliaga Goltsman D.S."/>
            <person name="Bik E.M."/>
            <person name="Thomas B.C."/>
            <person name="Banfield J.F."/>
            <person name="Relman D.A."/>
        </authorList>
    </citation>
    <scope>NUCLEOTIDE SEQUENCE [LARGE SCALE GENOMIC DNA]</scope>
    <source>
        <strain evidence="6">DOLZORAL124_49_17</strain>
    </source>
</reference>
<dbReference type="AlphaFoldDB" id="A0A2G6EAN4"/>
<dbReference type="Proteomes" id="UP000229740">
    <property type="component" value="Unassembled WGS sequence"/>
</dbReference>
<dbReference type="GO" id="GO:0012505">
    <property type="term" value="C:endomembrane system"/>
    <property type="evidence" value="ECO:0007669"/>
    <property type="project" value="UniProtKB-SubCell"/>
</dbReference>
<keyword evidence="2 5" id="KW-0812">Transmembrane</keyword>
<feature type="transmembrane region" description="Helical" evidence="5">
    <location>
        <begin position="108"/>
        <end position="131"/>
    </location>
</feature>
<evidence type="ECO:0000256" key="2">
    <source>
        <dbReference type="ARBA" id="ARBA00022692"/>
    </source>
</evidence>
<feature type="transmembrane region" description="Helical" evidence="5">
    <location>
        <begin position="20"/>
        <end position="38"/>
    </location>
</feature>
<evidence type="ECO:0000256" key="1">
    <source>
        <dbReference type="ARBA" id="ARBA00004127"/>
    </source>
</evidence>
<dbReference type="Gene3D" id="1.20.120.1630">
    <property type="match status" value="1"/>
</dbReference>
<accession>A0A2G6EAN4</accession>
<evidence type="ECO:0000256" key="5">
    <source>
        <dbReference type="SAM" id="Phobius"/>
    </source>
</evidence>
<dbReference type="Pfam" id="PF04191">
    <property type="entry name" value="PEMT"/>
    <property type="match status" value="1"/>
</dbReference>
<organism evidence="6 7">
    <name type="scientific">candidate division KSB3 bacterium</name>
    <dbReference type="NCBI Taxonomy" id="2044937"/>
    <lineage>
        <taxon>Bacteria</taxon>
        <taxon>candidate division KSB3</taxon>
    </lineage>
</organism>
<evidence type="ECO:0000313" key="7">
    <source>
        <dbReference type="Proteomes" id="UP000229740"/>
    </source>
</evidence>
<gene>
    <name evidence="6" type="ORF">CSB45_01800</name>
</gene>
<protein>
    <recommendedName>
        <fullName evidence="8">Steroid 5-alpha reductase C-terminal domain-containing protein</fullName>
    </recommendedName>
</protein>
<name>A0A2G6EAN4_9BACT</name>
<dbReference type="InterPro" id="IPR052527">
    <property type="entry name" value="Metal_cation-efflux_comp"/>
</dbReference>
<feature type="transmembrane region" description="Helical" evidence="5">
    <location>
        <begin position="44"/>
        <end position="61"/>
    </location>
</feature>
<dbReference type="EMBL" id="PDPS01000020">
    <property type="protein sequence ID" value="PID59159.1"/>
    <property type="molecule type" value="Genomic_DNA"/>
</dbReference>
<evidence type="ECO:0000313" key="6">
    <source>
        <dbReference type="EMBL" id="PID59159.1"/>
    </source>
</evidence>
<dbReference type="PANTHER" id="PTHR43847">
    <property type="entry name" value="BLL3993 PROTEIN"/>
    <property type="match status" value="1"/>
</dbReference>
<dbReference type="InterPro" id="IPR007318">
    <property type="entry name" value="Phopholipid_MeTrfase"/>
</dbReference>
<dbReference type="PANTHER" id="PTHR43847:SF1">
    <property type="entry name" value="BLL3993 PROTEIN"/>
    <property type="match status" value="1"/>
</dbReference>
<comment type="caution">
    <text evidence="6">The sequence shown here is derived from an EMBL/GenBank/DDBJ whole genome shotgun (WGS) entry which is preliminary data.</text>
</comment>
<keyword evidence="4 5" id="KW-0472">Membrane</keyword>
<evidence type="ECO:0008006" key="8">
    <source>
        <dbReference type="Google" id="ProtNLM"/>
    </source>
</evidence>